<dbReference type="Proteomes" id="UP000335636">
    <property type="component" value="Unassembled WGS sequence"/>
</dbReference>
<gene>
    <name evidence="2" type="ORF">MONAX_5E028304</name>
</gene>
<feature type="non-terminal residue" evidence="2">
    <location>
        <position position="1"/>
    </location>
</feature>
<organism evidence="2 3">
    <name type="scientific">Marmota monax</name>
    <name type="common">Woodchuck</name>
    <dbReference type="NCBI Taxonomy" id="9995"/>
    <lineage>
        <taxon>Eukaryota</taxon>
        <taxon>Metazoa</taxon>
        <taxon>Chordata</taxon>
        <taxon>Craniata</taxon>
        <taxon>Vertebrata</taxon>
        <taxon>Euteleostomi</taxon>
        <taxon>Mammalia</taxon>
        <taxon>Eutheria</taxon>
        <taxon>Euarchontoglires</taxon>
        <taxon>Glires</taxon>
        <taxon>Rodentia</taxon>
        <taxon>Sciuromorpha</taxon>
        <taxon>Sciuridae</taxon>
        <taxon>Xerinae</taxon>
        <taxon>Marmotini</taxon>
        <taxon>Marmota</taxon>
    </lineage>
</organism>
<dbReference type="EMBL" id="CABDUW010003660">
    <property type="protein sequence ID" value="VTJ89592.1"/>
    <property type="molecule type" value="Genomic_DNA"/>
</dbReference>
<dbReference type="AlphaFoldDB" id="A0A5E4D8T5"/>
<feature type="region of interest" description="Disordered" evidence="1">
    <location>
        <begin position="1"/>
        <end position="93"/>
    </location>
</feature>
<accession>A0A5E4D8T5</accession>
<sequence>CAKSWKRTQLSSRSAGEGQPLRSTWSTVATVWTSPPGAAEGPGRHAHASSAPPRGSPGARKTPTNQEDEHNQRERPYKEVRNEEREVESFDLG</sequence>
<evidence type="ECO:0000313" key="3">
    <source>
        <dbReference type="Proteomes" id="UP000335636"/>
    </source>
</evidence>
<comment type="caution">
    <text evidence="2">The sequence shown here is derived from an EMBL/GenBank/DDBJ whole genome shotgun (WGS) entry which is preliminary data.</text>
</comment>
<proteinExistence type="predicted"/>
<name>A0A5E4D8T5_MARMO</name>
<keyword evidence="3" id="KW-1185">Reference proteome</keyword>
<evidence type="ECO:0000256" key="1">
    <source>
        <dbReference type="SAM" id="MobiDB-lite"/>
    </source>
</evidence>
<protein>
    <submittedName>
        <fullName evidence="2">Uncharacterized protein</fullName>
    </submittedName>
</protein>
<feature type="compositionally biased region" description="Basic and acidic residues" evidence="1">
    <location>
        <begin position="67"/>
        <end position="93"/>
    </location>
</feature>
<reference evidence="2" key="1">
    <citation type="submission" date="2019-04" db="EMBL/GenBank/DDBJ databases">
        <authorList>
            <person name="Alioto T."/>
            <person name="Alioto T."/>
        </authorList>
    </citation>
    <scope>NUCLEOTIDE SEQUENCE [LARGE SCALE GENOMIC DNA]</scope>
</reference>
<evidence type="ECO:0000313" key="2">
    <source>
        <dbReference type="EMBL" id="VTJ89592.1"/>
    </source>
</evidence>
<feature type="compositionally biased region" description="Low complexity" evidence="1">
    <location>
        <begin position="23"/>
        <end position="34"/>
    </location>
</feature>